<feature type="transmembrane region" description="Helical" evidence="8">
    <location>
        <begin position="127"/>
        <end position="146"/>
    </location>
</feature>
<dbReference type="InterPro" id="IPR001750">
    <property type="entry name" value="ND/Mrp_TM"/>
</dbReference>
<organism evidence="10 11">
    <name type="scientific">Candidatus Viridilinea mediisalina</name>
    <dbReference type="NCBI Taxonomy" id="2024553"/>
    <lineage>
        <taxon>Bacteria</taxon>
        <taxon>Bacillati</taxon>
        <taxon>Chloroflexota</taxon>
        <taxon>Chloroflexia</taxon>
        <taxon>Chloroflexales</taxon>
        <taxon>Chloroflexineae</taxon>
        <taxon>Oscillochloridaceae</taxon>
        <taxon>Candidatus Viridilinea</taxon>
    </lineage>
</organism>
<feature type="transmembrane region" description="Helical" evidence="8">
    <location>
        <begin position="281"/>
        <end position="300"/>
    </location>
</feature>
<evidence type="ECO:0000256" key="2">
    <source>
        <dbReference type="ARBA" id="ARBA00005346"/>
    </source>
</evidence>
<keyword evidence="5 8" id="KW-1133">Transmembrane helix</keyword>
<feature type="transmembrane region" description="Helical" evidence="8">
    <location>
        <begin position="421"/>
        <end position="443"/>
    </location>
</feature>
<keyword evidence="11" id="KW-1185">Reference proteome</keyword>
<feature type="transmembrane region" description="Helical" evidence="8">
    <location>
        <begin position="306"/>
        <end position="327"/>
    </location>
</feature>
<dbReference type="AlphaFoldDB" id="A0A2A6RHM9"/>
<feature type="transmembrane region" description="Helical" evidence="8">
    <location>
        <begin position="158"/>
        <end position="176"/>
    </location>
</feature>
<dbReference type="Pfam" id="PF00361">
    <property type="entry name" value="Proton_antipo_M"/>
    <property type="match status" value="1"/>
</dbReference>
<feature type="transmembrane region" description="Helical" evidence="8">
    <location>
        <begin position="550"/>
        <end position="567"/>
    </location>
</feature>
<dbReference type="Proteomes" id="UP000220527">
    <property type="component" value="Unassembled WGS sequence"/>
</dbReference>
<keyword evidence="3" id="KW-1003">Cell membrane</keyword>
<dbReference type="InterPro" id="IPR050586">
    <property type="entry name" value="CPA3_Na-H_Antiporter_D"/>
</dbReference>
<keyword evidence="6 8" id="KW-0472">Membrane</keyword>
<evidence type="ECO:0000259" key="9">
    <source>
        <dbReference type="Pfam" id="PF00361"/>
    </source>
</evidence>
<evidence type="ECO:0000256" key="1">
    <source>
        <dbReference type="ARBA" id="ARBA00004651"/>
    </source>
</evidence>
<evidence type="ECO:0000256" key="3">
    <source>
        <dbReference type="ARBA" id="ARBA00022475"/>
    </source>
</evidence>
<feature type="transmembrane region" description="Helical" evidence="8">
    <location>
        <begin position="387"/>
        <end position="409"/>
    </location>
</feature>
<accession>A0A2A6RHM9</accession>
<evidence type="ECO:0000256" key="7">
    <source>
        <dbReference type="RuleBase" id="RU000320"/>
    </source>
</evidence>
<feature type="transmembrane region" description="Helical" evidence="8">
    <location>
        <begin position="252"/>
        <end position="274"/>
    </location>
</feature>
<proteinExistence type="inferred from homology"/>
<dbReference type="PANTHER" id="PTHR42703">
    <property type="entry name" value="NADH DEHYDROGENASE"/>
    <property type="match status" value="1"/>
</dbReference>
<comment type="similarity">
    <text evidence="2">Belongs to the CPA3 antiporters (TC 2.A.63) subunit D family.</text>
</comment>
<evidence type="ECO:0000256" key="8">
    <source>
        <dbReference type="SAM" id="Phobius"/>
    </source>
</evidence>
<dbReference type="GO" id="GO:0005886">
    <property type="term" value="C:plasma membrane"/>
    <property type="evidence" value="ECO:0007669"/>
    <property type="project" value="UniProtKB-SubCell"/>
</dbReference>
<dbReference type="OrthoDB" id="142137at2"/>
<feature type="transmembrane region" description="Helical" evidence="8">
    <location>
        <begin position="102"/>
        <end position="121"/>
    </location>
</feature>
<evidence type="ECO:0000313" key="11">
    <source>
        <dbReference type="Proteomes" id="UP000220527"/>
    </source>
</evidence>
<feature type="transmembrane region" description="Helical" evidence="8">
    <location>
        <begin position="75"/>
        <end position="95"/>
    </location>
</feature>
<feature type="transmembrane region" description="Helical" evidence="8">
    <location>
        <begin position="218"/>
        <end position="240"/>
    </location>
</feature>
<evidence type="ECO:0000256" key="5">
    <source>
        <dbReference type="ARBA" id="ARBA00022989"/>
    </source>
</evidence>
<name>A0A2A6RHM9_9CHLR</name>
<protein>
    <recommendedName>
        <fullName evidence="9">NADH:quinone oxidoreductase/Mrp antiporter transmembrane domain-containing protein</fullName>
    </recommendedName>
</protein>
<feature type="transmembrane region" description="Helical" evidence="8">
    <location>
        <begin position="463"/>
        <end position="484"/>
    </location>
</feature>
<reference evidence="11" key="1">
    <citation type="submission" date="2017-08" db="EMBL/GenBank/DDBJ databases">
        <authorList>
            <person name="Grouzdev D.S."/>
            <person name="Gaisin V.A."/>
            <person name="Rysina M.S."/>
            <person name="Gorlenko V.M."/>
        </authorList>
    </citation>
    <scope>NUCLEOTIDE SEQUENCE [LARGE SCALE GENOMIC DNA]</scope>
    <source>
        <strain evidence="11">Kir15-3F</strain>
    </source>
</reference>
<dbReference type="EMBL" id="NQWI01000063">
    <property type="protein sequence ID" value="PDW02522.1"/>
    <property type="molecule type" value="Genomic_DNA"/>
</dbReference>
<dbReference type="RefSeq" id="WP_097644627.1">
    <property type="nucleotide sequence ID" value="NZ_NQWI01000063.1"/>
</dbReference>
<comment type="subcellular location">
    <subcellularLocation>
        <location evidence="1">Cell membrane</location>
        <topology evidence="1">Multi-pass membrane protein</topology>
    </subcellularLocation>
    <subcellularLocation>
        <location evidence="7">Membrane</location>
        <topology evidence="7">Multi-pass membrane protein</topology>
    </subcellularLocation>
</comment>
<evidence type="ECO:0000313" key="10">
    <source>
        <dbReference type="EMBL" id="PDW02522.1"/>
    </source>
</evidence>
<evidence type="ECO:0000256" key="6">
    <source>
        <dbReference type="ARBA" id="ARBA00023136"/>
    </source>
</evidence>
<keyword evidence="4 7" id="KW-0812">Transmembrane</keyword>
<feature type="domain" description="NADH:quinone oxidoreductase/Mrp antiporter transmembrane" evidence="9">
    <location>
        <begin position="214"/>
        <end position="390"/>
    </location>
</feature>
<gene>
    <name evidence="10" type="ORF">CJ255_13470</name>
</gene>
<dbReference type="PANTHER" id="PTHR42703:SF1">
    <property type="entry name" value="NA(+)_H(+) ANTIPORTER SUBUNIT D1"/>
    <property type="match status" value="1"/>
</dbReference>
<feature type="transmembrane region" description="Helical" evidence="8">
    <location>
        <begin position="348"/>
        <end position="367"/>
    </location>
</feature>
<sequence length="568" mass="57945">MLYPALIVLLAAAALCFALGQFVATRMLGLGAALATLVAAGLSGMVGESAPERTILELYQLSLHLTPQLAEGERMIALGLLGAGGAALLALAGALAPAVRGFGSLFAWALLTLAAALLSLGAPPLSLAQPLAWALLALAGYGALRASGATKTQETPPLGLAAGLLASALLAGGLLASSTLVEADTLPLGLFTLLGFGAALLLAGGPPLAIVRSEVAQAPAALGALIYGVAAPTAALAWLLRSVALLPELPATWATALGLIGSLGVLACGAAALATHQLRVLLSWVSAGHVAAVVATLGLSGTEALLAGPGLLLSMLLAVIVAAVAVARFEQTTGSDSYTTGTGGGHPFTGALWALGALALLGLPPFWGFWPRLWLVQSGSLEQPWILAPMLAGLVLTSLALLAPLGRLWATNQPHESGPSWAEAGAALLVAVPLVVLGMRPSLAWDYWLQYGSAAPSDLPLDAGLYANVLLASATLFSISFALLRAQPERKLNLDPDEQAVALSPAALGTALYPLARLGDLEPLLRRLWEGITRASELLRFVMGLFEQRYYLLGVLGALITIMLLMAQ</sequence>
<evidence type="ECO:0000256" key="4">
    <source>
        <dbReference type="ARBA" id="ARBA00022692"/>
    </source>
</evidence>
<feature type="transmembrane region" description="Helical" evidence="8">
    <location>
        <begin position="188"/>
        <end position="211"/>
    </location>
</feature>
<comment type="caution">
    <text evidence="10">The sequence shown here is derived from an EMBL/GenBank/DDBJ whole genome shotgun (WGS) entry which is preliminary data.</text>
</comment>